<dbReference type="RefSeq" id="WP_050399509.1">
    <property type="nucleotide sequence ID" value="NZ_JADBGF010000001.1"/>
</dbReference>
<dbReference type="GeneID" id="86830405"/>
<gene>
    <name evidence="1" type="ORF">H4687_005119</name>
    <name evidence="2" type="ORF">H4687_005862</name>
</gene>
<sequence>MSSTDESSAEARMVVVDGREAIAYVILRPGPKQGTVLLEAAATEGTDQHQVAQALRHISDQWAPRPGLQGVLSEIAVRRGRQRTAFGGDEHRLPDGTGQHPETIDADVAQMARDQAAEFGHLDWLHVVRAAAAGVFAECRHPDLRAALVDLAAYATGWIQALDHRADTQPAAADHTAESVSAAAPVHRHSGPAGQGDPTARVCRHPLRVPAHAPEWLSCDIHRAGFSHKEDCPGHGTPDCIAQCAGGEPTGEQLLGLAVELLDTAPRVGDLLTPGGAIPPTVARALSRWLTEQIKWRAATTRAAAQIWGSCDHPDAVEWLATGPGRPSAAAIELARELLGRTT</sequence>
<comment type="caution">
    <text evidence="2">The sequence shown here is derived from an EMBL/GenBank/DDBJ whole genome shotgun (WGS) entry which is preliminary data.</text>
</comment>
<keyword evidence="3" id="KW-1185">Reference proteome</keyword>
<dbReference type="Proteomes" id="UP000629287">
    <property type="component" value="Unassembled WGS sequence"/>
</dbReference>
<reference evidence="2 3" key="1">
    <citation type="submission" date="2020-10" db="EMBL/GenBank/DDBJ databases">
        <title>Sequencing the genomes of 1000 actinobacteria strains.</title>
        <authorList>
            <person name="Klenk H.-P."/>
        </authorList>
    </citation>
    <scope>NUCLEOTIDE SEQUENCE [LARGE SCALE GENOMIC DNA]</scope>
    <source>
        <strain evidence="2 3">DSM 41803</strain>
    </source>
</reference>
<dbReference type="AlphaFoldDB" id="A0A8I0PDM3"/>
<dbReference type="EMBL" id="JADBGF010000001">
    <property type="protein sequence ID" value="MBE1598990.1"/>
    <property type="molecule type" value="Genomic_DNA"/>
</dbReference>
<protein>
    <submittedName>
        <fullName evidence="2">Uncharacterized protein</fullName>
    </submittedName>
</protein>
<dbReference type="EMBL" id="JADBGF010000001">
    <property type="protein sequence ID" value="MBE1599733.1"/>
    <property type="molecule type" value="Genomic_DNA"/>
</dbReference>
<proteinExistence type="predicted"/>
<evidence type="ECO:0000313" key="3">
    <source>
        <dbReference type="Proteomes" id="UP000629287"/>
    </source>
</evidence>
<evidence type="ECO:0000313" key="1">
    <source>
        <dbReference type="EMBL" id="MBE1598990.1"/>
    </source>
</evidence>
<organism evidence="2 3">
    <name type="scientific">Streptomyces stelliscabiei</name>
    <dbReference type="NCBI Taxonomy" id="146820"/>
    <lineage>
        <taxon>Bacteria</taxon>
        <taxon>Bacillati</taxon>
        <taxon>Actinomycetota</taxon>
        <taxon>Actinomycetes</taxon>
        <taxon>Kitasatosporales</taxon>
        <taxon>Streptomycetaceae</taxon>
        <taxon>Streptomyces</taxon>
    </lineage>
</organism>
<evidence type="ECO:0000313" key="2">
    <source>
        <dbReference type="EMBL" id="MBE1599733.1"/>
    </source>
</evidence>
<accession>A0A8I0PDM3</accession>
<name>A0A8I0PDM3_9ACTN</name>